<protein>
    <recommendedName>
        <fullName evidence="1">YHYH domain-containing protein</fullName>
    </recommendedName>
</protein>
<accession>A0A382FXP1</accession>
<proteinExistence type="predicted"/>
<name>A0A382FXP1_9ZZZZ</name>
<feature type="non-terminal residue" evidence="2">
    <location>
        <position position="384"/>
    </location>
</feature>
<sequence length="384" mass="42213">MKRRNQFSVWLAALGLLLGLAKPAAQEYRLQIGQADKGGHELRWDNAGRQARYTVEYATGLARPQWRLLSAGSAWPIDTTSFKLPLVVGASTVFYRVKIEGVDPHQVRWFATEISPHPKNKSNGYPDPELAVSFDDDSIIVESNGIPTFEFVTTTPNGLRGQNFDWEIPRFPEPADELTQIPLLGTVAITTAGLPIYGPNEAQIPHPYGDPYINGILDYCHGHTGGQADYHFHFAPTCMFEAPDGTEEHYNIIGFALDGYPIIARYKGVHGETGDEAFGWQEVSGYEPDADYREEVIEGGANSTYAWDNYNYEAKRKGRTLDECNGRALAKVKLASGATFDEVSFFGFDYGYFVTAEFPYFLAKYHGTPNAAGGGGQPGGGGDG</sequence>
<gene>
    <name evidence="2" type="ORF">METZ01_LOCUS219555</name>
</gene>
<reference evidence="2" key="1">
    <citation type="submission" date="2018-05" db="EMBL/GenBank/DDBJ databases">
        <authorList>
            <person name="Lanie J.A."/>
            <person name="Ng W.-L."/>
            <person name="Kazmierczak K.M."/>
            <person name="Andrzejewski T.M."/>
            <person name="Davidsen T.M."/>
            <person name="Wayne K.J."/>
            <person name="Tettelin H."/>
            <person name="Glass J.I."/>
            <person name="Rusch D."/>
            <person name="Podicherti R."/>
            <person name="Tsui H.-C.T."/>
            <person name="Winkler M.E."/>
        </authorList>
    </citation>
    <scope>NUCLEOTIDE SEQUENCE</scope>
</reference>
<feature type="domain" description="YHYH" evidence="1">
    <location>
        <begin position="166"/>
        <end position="367"/>
    </location>
</feature>
<organism evidence="2">
    <name type="scientific">marine metagenome</name>
    <dbReference type="NCBI Taxonomy" id="408172"/>
    <lineage>
        <taxon>unclassified sequences</taxon>
        <taxon>metagenomes</taxon>
        <taxon>ecological metagenomes</taxon>
    </lineage>
</organism>
<evidence type="ECO:0000259" key="1">
    <source>
        <dbReference type="Pfam" id="PF14240"/>
    </source>
</evidence>
<dbReference type="AlphaFoldDB" id="A0A382FXP1"/>
<evidence type="ECO:0000313" key="2">
    <source>
        <dbReference type="EMBL" id="SVB66701.1"/>
    </source>
</evidence>
<dbReference type="InterPro" id="IPR025924">
    <property type="entry name" value="YHYH_dom"/>
</dbReference>
<dbReference type="EMBL" id="UINC01051949">
    <property type="protein sequence ID" value="SVB66701.1"/>
    <property type="molecule type" value="Genomic_DNA"/>
</dbReference>
<dbReference type="Pfam" id="PF14240">
    <property type="entry name" value="YHYH"/>
    <property type="match status" value="1"/>
</dbReference>